<proteinExistence type="inferred from homology"/>
<keyword evidence="6 8" id="KW-1133">Transmembrane helix</keyword>
<dbReference type="EMBL" id="MZGX01000021">
    <property type="protein sequence ID" value="OPX43069.1"/>
    <property type="molecule type" value="Genomic_DNA"/>
</dbReference>
<evidence type="ECO:0000256" key="3">
    <source>
        <dbReference type="ARBA" id="ARBA00022475"/>
    </source>
</evidence>
<feature type="transmembrane region" description="Helical" evidence="8">
    <location>
        <begin position="57"/>
        <end position="80"/>
    </location>
</feature>
<dbReference type="InterPro" id="IPR035906">
    <property type="entry name" value="MetI-like_sf"/>
</dbReference>
<dbReference type="CDD" id="cd06261">
    <property type="entry name" value="TM_PBP2"/>
    <property type="match status" value="1"/>
</dbReference>
<comment type="caution">
    <text evidence="10">The sequence shown here is derived from an EMBL/GenBank/DDBJ whole genome shotgun (WGS) entry which is preliminary data.</text>
</comment>
<feature type="transmembrane region" description="Helical" evidence="8">
    <location>
        <begin position="20"/>
        <end position="45"/>
    </location>
</feature>
<dbReference type="GO" id="GO:0043190">
    <property type="term" value="C:ATP-binding cassette (ABC) transporter complex"/>
    <property type="evidence" value="ECO:0007669"/>
    <property type="project" value="InterPro"/>
</dbReference>
<evidence type="ECO:0000256" key="1">
    <source>
        <dbReference type="ARBA" id="ARBA00004651"/>
    </source>
</evidence>
<dbReference type="Pfam" id="PF00528">
    <property type="entry name" value="BPD_transp_1"/>
    <property type="match status" value="1"/>
</dbReference>
<dbReference type="PANTHER" id="PTHR30614:SF0">
    <property type="entry name" value="L-CYSTINE TRANSPORT SYSTEM PERMEASE PROTEIN TCYL"/>
    <property type="match status" value="1"/>
</dbReference>
<evidence type="ECO:0000313" key="11">
    <source>
        <dbReference type="Proteomes" id="UP000191554"/>
    </source>
</evidence>
<keyword evidence="11" id="KW-1185">Reference proteome</keyword>
<dbReference type="AlphaFoldDB" id="A0A1V4SGQ5"/>
<keyword evidence="5" id="KW-0029">Amino-acid transport</keyword>
<name>A0A1V4SGQ5_RUMHU</name>
<dbReference type="RefSeq" id="WP_080065450.1">
    <property type="nucleotide sequence ID" value="NZ_MZGX01000021.1"/>
</dbReference>
<sequence>MGELFKWDRFFENIPKIVPYLSVTFAIVIFATVLGVLLGIVIAFVNMKKIPVLHQFFKVYVSFMRGTPMLVQLMLVYYGLPVLIDSAFGTNINREWSAITFAYITFILNQGAFLSAIFYSAITSIPYGQTEAGLSVGLTEIQTFKRIILPQMVRVALPPFGSDLVGLFQNSSLVFLIGVTDIMGRAKTIGTATKHVLEAYVFVAIVYIIISLIVRGLFKYLNDKFEFGKARKTIMLDEI</sequence>
<evidence type="ECO:0000256" key="5">
    <source>
        <dbReference type="ARBA" id="ARBA00022970"/>
    </source>
</evidence>
<gene>
    <name evidence="10" type="primary">yxeN</name>
    <name evidence="10" type="ORF">CLHUN_30090</name>
</gene>
<dbReference type="SUPFAM" id="SSF161098">
    <property type="entry name" value="MetI-like"/>
    <property type="match status" value="1"/>
</dbReference>
<feature type="transmembrane region" description="Helical" evidence="8">
    <location>
        <begin position="199"/>
        <end position="218"/>
    </location>
</feature>
<dbReference type="Proteomes" id="UP000191554">
    <property type="component" value="Unassembled WGS sequence"/>
</dbReference>
<dbReference type="InterPro" id="IPR000515">
    <property type="entry name" value="MetI-like"/>
</dbReference>
<evidence type="ECO:0000256" key="8">
    <source>
        <dbReference type="RuleBase" id="RU363032"/>
    </source>
</evidence>
<dbReference type="InterPro" id="IPR010065">
    <property type="entry name" value="AA_ABC_transptr_permease_3TM"/>
</dbReference>
<evidence type="ECO:0000256" key="2">
    <source>
        <dbReference type="ARBA" id="ARBA00022448"/>
    </source>
</evidence>
<dbReference type="GO" id="GO:0022857">
    <property type="term" value="F:transmembrane transporter activity"/>
    <property type="evidence" value="ECO:0007669"/>
    <property type="project" value="InterPro"/>
</dbReference>
<comment type="similarity">
    <text evidence="8">Belongs to the binding-protein-dependent transport system permease family.</text>
</comment>
<evidence type="ECO:0000259" key="9">
    <source>
        <dbReference type="PROSITE" id="PS50928"/>
    </source>
</evidence>
<evidence type="ECO:0000256" key="7">
    <source>
        <dbReference type="ARBA" id="ARBA00023136"/>
    </source>
</evidence>
<dbReference type="GO" id="GO:0006865">
    <property type="term" value="P:amino acid transport"/>
    <property type="evidence" value="ECO:0007669"/>
    <property type="project" value="UniProtKB-KW"/>
</dbReference>
<keyword evidence="2 8" id="KW-0813">Transport</keyword>
<keyword evidence="3" id="KW-1003">Cell membrane</keyword>
<evidence type="ECO:0000313" key="10">
    <source>
        <dbReference type="EMBL" id="OPX43069.1"/>
    </source>
</evidence>
<accession>A0A1V4SGQ5</accession>
<evidence type="ECO:0000256" key="6">
    <source>
        <dbReference type="ARBA" id="ARBA00022989"/>
    </source>
</evidence>
<dbReference type="Gene3D" id="1.10.3720.10">
    <property type="entry name" value="MetI-like"/>
    <property type="match status" value="1"/>
</dbReference>
<dbReference type="OrthoDB" id="9787841at2"/>
<evidence type="ECO:0000256" key="4">
    <source>
        <dbReference type="ARBA" id="ARBA00022692"/>
    </source>
</evidence>
<dbReference type="NCBIfam" id="TIGR01726">
    <property type="entry name" value="HEQRo_perm_3TM"/>
    <property type="match status" value="1"/>
</dbReference>
<feature type="domain" description="ABC transmembrane type-1" evidence="9">
    <location>
        <begin position="21"/>
        <end position="218"/>
    </location>
</feature>
<keyword evidence="7 8" id="KW-0472">Membrane</keyword>
<comment type="subcellular location">
    <subcellularLocation>
        <location evidence="1 8">Cell membrane</location>
        <topology evidence="1 8">Multi-pass membrane protein</topology>
    </subcellularLocation>
</comment>
<dbReference type="STRING" id="48256.CLHUN_30090"/>
<dbReference type="InterPro" id="IPR043429">
    <property type="entry name" value="ArtM/GltK/GlnP/TcyL/YhdX-like"/>
</dbReference>
<keyword evidence="4 8" id="KW-0812">Transmembrane</keyword>
<dbReference type="PROSITE" id="PS50928">
    <property type="entry name" value="ABC_TM1"/>
    <property type="match status" value="1"/>
</dbReference>
<reference evidence="10 11" key="1">
    <citation type="submission" date="2017-03" db="EMBL/GenBank/DDBJ databases">
        <title>Genome sequence of Clostridium hungatei DSM 14427.</title>
        <authorList>
            <person name="Poehlein A."/>
            <person name="Daniel R."/>
        </authorList>
    </citation>
    <scope>NUCLEOTIDE SEQUENCE [LARGE SCALE GENOMIC DNA]</scope>
    <source>
        <strain evidence="10 11">DSM 14427</strain>
    </source>
</reference>
<dbReference type="PANTHER" id="PTHR30614">
    <property type="entry name" value="MEMBRANE COMPONENT OF AMINO ACID ABC TRANSPORTER"/>
    <property type="match status" value="1"/>
</dbReference>
<organism evidence="10 11">
    <name type="scientific">Ruminiclostridium hungatei</name>
    <name type="common">Clostridium hungatei</name>
    <dbReference type="NCBI Taxonomy" id="48256"/>
    <lineage>
        <taxon>Bacteria</taxon>
        <taxon>Bacillati</taxon>
        <taxon>Bacillota</taxon>
        <taxon>Clostridia</taxon>
        <taxon>Eubacteriales</taxon>
        <taxon>Oscillospiraceae</taxon>
        <taxon>Ruminiclostridium</taxon>
    </lineage>
</organism>
<protein>
    <submittedName>
        <fullName evidence="10">Putative amino-acid permease protein YxeN</fullName>
    </submittedName>
</protein>
<feature type="transmembrane region" description="Helical" evidence="8">
    <location>
        <begin position="100"/>
        <end position="122"/>
    </location>
</feature>